<dbReference type="OrthoDB" id="3197407at2"/>
<dbReference type="PANTHER" id="PTHR33375">
    <property type="entry name" value="CHROMOSOME-PARTITIONING PROTEIN PARB-RELATED"/>
    <property type="match status" value="1"/>
</dbReference>
<dbReference type="SUPFAM" id="SSF110849">
    <property type="entry name" value="ParB/Sulfiredoxin"/>
    <property type="match status" value="1"/>
</dbReference>
<proteinExistence type="predicted"/>
<dbReference type="GO" id="GO:0007059">
    <property type="term" value="P:chromosome segregation"/>
    <property type="evidence" value="ECO:0007669"/>
    <property type="project" value="TreeGrafter"/>
</dbReference>
<dbReference type="InterPro" id="IPR003115">
    <property type="entry name" value="ParB_N"/>
</dbReference>
<dbReference type="GO" id="GO:0005694">
    <property type="term" value="C:chromosome"/>
    <property type="evidence" value="ECO:0007669"/>
    <property type="project" value="TreeGrafter"/>
</dbReference>
<dbReference type="InterPro" id="IPR036086">
    <property type="entry name" value="ParB/Sulfiredoxin_sf"/>
</dbReference>
<dbReference type="eggNOG" id="COG1475">
    <property type="taxonomic scope" value="Bacteria"/>
</dbReference>
<dbReference type="STRING" id="1125712.HMPREF1316_2383"/>
<evidence type="ECO:0000313" key="2">
    <source>
        <dbReference type="EMBL" id="ERL08058.1"/>
    </source>
</evidence>
<protein>
    <submittedName>
        <fullName evidence="2">ParB-like protein</fullName>
    </submittedName>
</protein>
<comment type="caution">
    <text evidence="2">The sequence shown here is derived from an EMBL/GenBank/DDBJ whole genome shotgun (WGS) entry which is preliminary data.</text>
</comment>
<evidence type="ECO:0000259" key="1">
    <source>
        <dbReference type="SMART" id="SM00470"/>
    </source>
</evidence>
<accession>U2TPK8</accession>
<evidence type="ECO:0000313" key="3">
    <source>
        <dbReference type="Proteomes" id="UP000016638"/>
    </source>
</evidence>
<dbReference type="InterPro" id="IPR050336">
    <property type="entry name" value="Chromosome_partition/occlusion"/>
</dbReference>
<keyword evidence="3" id="KW-1185">Reference proteome</keyword>
<dbReference type="RefSeq" id="WP_021726333.1">
    <property type="nucleotide sequence ID" value="NZ_AWEZ01000047.1"/>
</dbReference>
<dbReference type="CDD" id="cd16387">
    <property type="entry name" value="ParB_N_Srx"/>
    <property type="match status" value="1"/>
</dbReference>
<dbReference type="Pfam" id="PF02195">
    <property type="entry name" value="ParB_N"/>
    <property type="match status" value="1"/>
</dbReference>
<feature type="domain" description="ParB-like N-terminal" evidence="1">
    <location>
        <begin position="7"/>
        <end position="97"/>
    </location>
</feature>
<name>U2TPK8_9ACTN</name>
<gene>
    <name evidence="2" type="ORF">HMPREF1316_2383</name>
</gene>
<dbReference type="Gene3D" id="3.90.1530.30">
    <property type="match status" value="1"/>
</dbReference>
<dbReference type="AlphaFoldDB" id="U2TPK8"/>
<dbReference type="Proteomes" id="UP000016638">
    <property type="component" value="Unassembled WGS sequence"/>
</dbReference>
<sequence>MIDSRRMTVRVADVVPNDGNPRRDAGDVAALARSIAATGGEPVQPIIVVPDGGRWRLVDGWRRWLAMRELGTEECSALCFGRMGDAEEAVCSMATDSKERLTDEEAARGFQTMLALGVSDERVAAVVGTPDVARVGRARRLLRQAPEQATMDGMLAAADDELDDEERASVMASAWPAAEARRIKERHKAQAALAAIRDVLDAAEYREGSRPVDPEREDLSYLGMVRSPEEAARFAEGHADVASVVAYEAGTGYALYEALPEGAGARAREARESELRRRIDEHCETYWSVWMDMRRYVLAHWSTPRGLPHLAELVRGRRDKADLSGCSEDEAADLMAPFDSEPSRWEVGSALAAAMAYGGVLGVHGDVMTYVTDRFTGPYDALVADGWEPGEDARAIREMCEKGDGDE</sequence>
<organism evidence="2 3">
    <name type="scientific">Olsenella profusa F0195</name>
    <dbReference type="NCBI Taxonomy" id="1125712"/>
    <lineage>
        <taxon>Bacteria</taxon>
        <taxon>Bacillati</taxon>
        <taxon>Actinomycetota</taxon>
        <taxon>Coriobacteriia</taxon>
        <taxon>Coriobacteriales</taxon>
        <taxon>Atopobiaceae</taxon>
        <taxon>Olsenella</taxon>
    </lineage>
</organism>
<dbReference type="EMBL" id="AWEZ01000047">
    <property type="protein sequence ID" value="ERL08058.1"/>
    <property type="molecule type" value="Genomic_DNA"/>
</dbReference>
<reference evidence="2 3" key="1">
    <citation type="submission" date="2013-08" db="EMBL/GenBank/DDBJ databases">
        <authorList>
            <person name="Durkin A.S."/>
            <person name="Haft D.R."/>
            <person name="McCorrison J."/>
            <person name="Torralba M."/>
            <person name="Gillis M."/>
            <person name="Haft D.H."/>
            <person name="Methe B."/>
            <person name="Sutton G."/>
            <person name="Nelson K.E."/>
        </authorList>
    </citation>
    <scope>NUCLEOTIDE SEQUENCE [LARGE SCALE GENOMIC DNA]</scope>
    <source>
        <strain evidence="2 3">F0195</strain>
    </source>
</reference>
<dbReference type="PATRIC" id="fig|1125712.3.peg.1441"/>
<dbReference type="PANTHER" id="PTHR33375:SF1">
    <property type="entry name" value="CHROMOSOME-PARTITIONING PROTEIN PARB-RELATED"/>
    <property type="match status" value="1"/>
</dbReference>
<dbReference type="SMART" id="SM00470">
    <property type="entry name" value="ParB"/>
    <property type="match status" value="1"/>
</dbReference>